<dbReference type="CDD" id="cd02511">
    <property type="entry name" value="Beta4Glucosyltransferase"/>
    <property type="match status" value="1"/>
</dbReference>
<gene>
    <name evidence="2" type="ORF">GNP95_12675</name>
</gene>
<dbReference type="OrthoDB" id="9815923at2"/>
<dbReference type="InterPro" id="IPR011990">
    <property type="entry name" value="TPR-like_helical_dom_sf"/>
</dbReference>
<dbReference type="PANTHER" id="PTHR43630">
    <property type="entry name" value="POLY-BETA-1,6-N-ACETYL-D-GLUCOSAMINE SYNTHASE"/>
    <property type="match status" value="1"/>
</dbReference>
<evidence type="ECO:0000259" key="1">
    <source>
        <dbReference type="Pfam" id="PF00535"/>
    </source>
</evidence>
<sequence>MATISLCMIVRNEEETIARCLSSVQPIVDEMIIVDTGSSDKTIEIVSEFTPHVYHFQWIDDFAEARNYSFSKATMDYILWLDADDVLSVDNIHKLMLLKNALDASVDSVMMKYILDRDEYGKPSYSVKRNRLVRRERDFKWKGFVHEYLEVGGNIMDSDIEVEHHSIKTTASDRNLKIYEKHDADGKRFTPRDLYYYANELYDHGLYKRAMRYYRRFLRTGQGWVEDNIQACGKLSDCCHFLGEHDKSLDWAFRSFHYDAPRADLCCRIGYYFMQKKQWDRSIFWYKTASRLDLPKEMQGFVNYACWTWLPHLQLCVCYSNLGQYELAYEHNELARTYRPDDRQILHNKEYLETVRASLKQGVTAFEVTPCSE</sequence>
<comment type="caution">
    <text evidence="2">The sequence shown here is derived from an EMBL/GenBank/DDBJ whole genome shotgun (WGS) entry which is preliminary data.</text>
</comment>
<proteinExistence type="predicted"/>
<dbReference type="InterPro" id="IPR001173">
    <property type="entry name" value="Glyco_trans_2-like"/>
</dbReference>
<dbReference type="SUPFAM" id="SSF48452">
    <property type="entry name" value="TPR-like"/>
    <property type="match status" value="1"/>
</dbReference>
<dbReference type="Proteomes" id="UP000447876">
    <property type="component" value="Unassembled WGS sequence"/>
</dbReference>
<name>A0A7X2Z1G7_9BACL</name>
<dbReference type="EMBL" id="WNZW01000003">
    <property type="protein sequence ID" value="MUG45846.1"/>
    <property type="molecule type" value="Genomic_DNA"/>
</dbReference>
<feature type="domain" description="Glycosyltransferase 2-like" evidence="1">
    <location>
        <begin position="5"/>
        <end position="138"/>
    </location>
</feature>
<dbReference type="AlphaFoldDB" id="A0A7X2Z1G7"/>
<dbReference type="Pfam" id="PF00535">
    <property type="entry name" value="Glycos_transf_2"/>
    <property type="match status" value="1"/>
</dbReference>
<protein>
    <submittedName>
        <fullName evidence="2">Glycosyltransferase</fullName>
    </submittedName>
</protein>
<dbReference type="GO" id="GO:0016740">
    <property type="term" value="F:transferase activity"/>
    <property type="evidence" value="ECO:0007669"/>
    <property type="project" value="UniProtKB-KW"/>
</dbReference>
<dbReference type="SUPFAM" id="SSF53448">
    <property type="entry name" value="Nucleotide-diphospho-sugar transferases"/>
    <property type="match status" value="1"/>
</dbReference>
<organism evidence="2 3">
    <name type="scientific">Paenibacillus woosongensis</name>
    <dbReference type="NCBI Taxonomy" id="307580"/>
    <lineage>
        <taxon>Bacteria</taxon>
        <taxon>Bacillati</taxon>
        <taxon>Bacillota</taxon>
        <taxon>Bacilli</taxon>
        <taxon>Bacillales</taxon>
        <taxon>Paenibacillaceae</taxon>
        <taxon>Paenibacillus</taxon>
    </lineage>
</organism>
<dbReference type="PANTHER" id="PTHR43630:SF2">
    <property type="entry name" value="GLYCOSYLTRANSFERASE"/>
    <property type="match status" value="1"/>
</dbReference>
<reference evidence="2 3" key="1">
    <citation type="submission" date="2019-11" db="EMBL/GenBank/DDBJ databases">
        <title>Draft genome sequences of five Paenibacillus species of dairy origin.</title>
        <authorList>
            <person name="Olajide A.M."/>
            <person name="Chen S."/>
            <person name="Lapointe G."/>
        </authorList>
    </citation>
    <scope>NUCLEOTIDE SEQUENCE [LARGE SCALE GENOMIC DNA]</scope>
    <source>
        <strain evidence="2 3">12CR55</strain>
    </source>
</reference>
<dbReference type="Gene3D" id="1.25.40.10">
    <property type="entry name" value="Tetratricopeptide repeat domain"/>
    <property type="match status" value="1"/>
</dbReference>
<keyword evidence="2" id="KW-0808">Transferase</keyword>
<dbReference type="Gene3D" id="3.90.550.10">
    <property type="entry name" value="Spore Coat Polysaccharide Biosynthesis Protein SpsA, Chain A"/>
    <property type="match status" value="1"/>
</dbReference>
<dbReference type="RefSeq" id="WP_155611231.1">
    <property type="nucleotide sequence ID" value="NZ_WNZW01000003.1"/>
</dbReference>
<dbReference type="InterPro" id="IPR029044">
    <property type="entry name" value="Nucleotide-diphossugar_trans"/>
</dbReference>
<evidence type="ECO:0000313" key="2">
    <source>
        <dbReference type="EMBL" id="MUG45846.1"/>
    </source>
</evidence>
<accession>A0A7X2Z1G7</accession>
<evidence type="ECO:0000313" key="3">
    <source>
        <dbReference type="Proteomes" id="UP000447876"/>
    </source>
</evidence>